<feature type="region of interest" description="Disordered" evidence="1">
    <location>
        <begin position="1"/>
        <end position="97"/>
    </location>
</feature>
<keyword evidence="2" id="KW-1133">Transmembrane helix</keyword>
<feature type="transmembrane region" description="Helical" evidence="2">
    <location>
        <begin position="579"/>
        <end position="600"/>
    </location>
</feature>
<feature type="transmembrane region" description="Helical" evidence="2">
    <location>
        <begin position="506"/>
        <end position="528"/>
    </location>
</feature>
<evidence type="ECO:0000256" key="2">
    <source>
        <dbReference type="SAM" id="Phobius"/>
    </source>
</evidence>
<accession>A0A1Q9F6L7</accession>
<keyword evidence="2" id="KW-0472">Membrane</keyword>
<feature type="compositionally biased region" description="Polar residues" evidence="1">
    <location>
        <begin position="77"/>
        <end position="89"/>
    </location>
</feature>
<keyword evidence="4" id="KW-1185">Reference proteome</keyword>
<feature type="transmembrane region" description="Helical" evidence="2">
    <location>
        <begin position="416"/>
        <end position="433"/>
    </location>
</feature>
<dbReference type="EMBL" id="LSRX01000004">
    <property type="protein sequence ID" value="OLQ15338.1"/>
    <property type="molecule type" value="Genomic_DNA"/>
</dbReference>
<protein>
    <submittedName>
        <fullName evidence="3">Uncharacterized protein</fullName>
    </submittedName>
</protein>
<feature type="transmembrane region" description="Helical" evidence="2">
    <location>
        <begin position="606"/>
        <end position="624"/>
    </location>
</feature>
<feature type="transmembrane region" description="Helical" evidence="2">
    <location>
        <begin position="379"/>
        <end position="404"/>
    </location>
</feature>
<feature type="region of interest" description="Disordered" evidence="1">
    <location>
        <begin position="115"/>
        <end position="154"/>
    </location>
</feature>
<name>A0A1Q9F6L7_SYMMI</name>
<comment type="caution">
    <text evidence="3">The sequence shown here is derived from an EMBL/GenBank/DDBJ whole genome shotgun (WGS) entry which is preliminary data.</text>
</comment>
<evidence type="ECO:0000313" key="4">
    <source>
        <dbReference type="Proteomes" id="UP000186817"/>
    </source>
</evidence>
<feature type="transmembrane region" description="Helical" evidence="2">
    <location>
        <begin position="243"/>
        <end position="261"/>
    </location>
</feature>
<proteinExistence type="predicted"/>
<feature type="compositionally biased region" description="Polar residues" evidence="1">
    <location>
        <begin position="143"/>
        <end position="153"/>
    </location>
</feature>
<sequence length="641" mass="71256">MEEIDMGHVEDEWNEDEWNNVEPDMPVDKMDVHVTMPKSATNYTSVEKTRSDRSMASFWERAGRQDSAPASPASVRTLKQQPQSPQSPTRAKREAAEAVTVTIWQNWKAVQGWASSTSSASAPRDQDNSSSGGPGSAARSMANSESQSISEGSQVGREKIFTGDFLGVDTELLRSISLRSSLRYAGRMWRSSPMKMEVHQLQQLHAHSRSAEGYEVFFSHTWTTPGRWKFLSLLLDSCWRSTLLSWAFATAVGAMLCYWEILPMPFQHTTTRFGQDFTCPYALWLLGGGCLGSLFGALLSPHLPQCCHRNAVQHAFLDGVCINQADNELKERGIYGIGGFLSVSQELRVLWSAPYLSSLWCVFELAAYRKANPKGRIQLMPLFVEQAVVVMWLCFWFMCAIMWVGTATDAFADGRQALAALAVGPLLPFLKLLRRNFNGARKLLTDLDQFDLANARCAHNFDREFVCSAIRMWYGSDEAFTEHVRGALRSELLVNEASMNVSSLPYCLLVATPVFSLGLENCLALLVAGAPWRPILSELLVFPLGCGMWFLVSLKFLWYLCKAYAAPHPCTLFDVCKTLGIAIAFALFAGVGAGAGFYILRRAESLVGPAIFAVCTLVVVLATFSEKCLRVAWAWKKRPES</sequence>
<reference evidence="3 4" key="1">
    <citation type="submission" date="2016-02" db="EMBL/GenBank/DDBJ databases">
        <title>Genome analysis of coral dinoflagellate symbionts highlights evolutionary adaptations to a symbiotic lifestyle.</title>
        <authorList>
            <person name="Aranda M."/>
            <person name="Li Y."/>
            <person name="Liew Y.J."/>
            <person name="Baumgarten S."/>
            <person name="Simakov O."/>
            <person name="Wilson M."/>
            <person name="Piel J."/>
            <person name="Ashoor H."/>
            <person name="Bougouffa S."/>
            <person name="Bajic V.B."/>
            <person name="Ryu T."/>
            <person name="Ravasi T."/>
            <person name="Bayer T."/>
            <person name="Micklem G."/>
            <person name="Kim H."/>
            <person name="Bhak J."/>
            <person name="Lajeunesse T.C."/>
            <person name="Voolstra C.R."/>
        </authorList>
    </citation>
    <scope>NUCLEOTIDE SEQUENCE [LARGE SCALE GENOMIC DNA]</scope>
    <source>
        <strain evidence="3 4">CCMP2467</strain>
    </source>
</reference>
<evidence type="ECO:0000256" key="1">
    <source>
        <dbReference type="SAM" id="MobiDB-lite"/>
    </source>
</evidence>
<organism evidence="3 4">
    <name type="scientific">Symbiodinium microadriaticum</name>
    <name type="common">Dinoflagellate</name>
    <name type="synonym">Zooxanthella microadriatica</name>
    <dbReference type="NCBI Taxonomy" id="2951"/>
    <lineage>
        <taxon>Eukaryota</taxon>
        <taxon>Sar</taxon>
        <taxon>Alveolata</taxon>
        <taxon>Dinophyceae</taxon>
        <taxon>Suessiales</taxon>
        <taxon>Symbiodiniaceae</taxon>
        <taxon>Symbiodinium</taxon>
    </lineage>
</organism>
<dbReference type="AlphaFoldDB" id="A0A1Q9F6L7"/>
<dbReference type="Proteomes" id="UP000186817">
    <property type="component" value="Unassembled WGS sequence"/>
</dbReference>
<keyword evidence="2" id="KW-0812">Transmembrane</keyword>
<evidence type="ECO:0000313" key="3">
    <source>
        <dbReference type="EMBL" id="OLQ15338.1"/>
    </source>
</evidence>
<gene>
    <name evidence="3" type="ORF">AK812_SmicGene381</name>
</gene>
<feature type="transmembrane region" description="Helical" evidence="2">
    <location>
        <begin position="281"/>
        <end position="299"/>
    </location>
</feature>
<feature type="transmembrane region" description="Helical" evidence="2">
    <location>
        <begin position="540"/>
        <end position="558"/>
    </location>
</feature>
<dbReference type="OrthoDB" id="423306at2759"/>
<feature type="compositionally biased region" description="Basic and acidic residues" evidence="1">
    <location>
        <begin position="1"/>
        <end position="11"/>
    </location>
</feature>